<name>T1AMK4_9ZZZZ</name>
<organism evidence="5">
    <name type="scientific">mine drainage metagenome</name>
    <dbReference type="NCBI Taxonomy" id="410659"/>
    <lineage>
        <taxon>unclassified sequences</taxon>
        <taxon>metagenomes</taxon>
        <taxon>ecological metagenomes</taxon>
    </lineage>
</organism>
<evidence type="ECO:0000313" key="6">
    <source>
        <dbReference type="EMBL" id="EQD68085.1"/>
    </source>
</evidence>
<dbReference type="PRINTS" id="PR00038">
    <property type="entry name" value="HTHLUXR"/>
</dbReference>
<evidence type="ECO:0000313" key="5">
    <source>
        <dbReference type="EMBL" id="EQD61861.1"/>
    </source>
</evidence>
<dbReference type="SMART" id="SM00421">
    <property type="entry name" value="HTH_LUXR"/>
    <property type="match status" value="1"/>
</dbReference>
<evidence type="ECO:0000256" key="3">
    <source>
        <dbReference type="ARBA" id="ARBA00023163"/>
    </source>
</evidence>
<gene>
    <name evidence="6" type="ORF">B1B_05702</name>
    <name evidence="5" type="ORF">B2A_03083</name>
</gene>
<keyword evidence="3" id="KW-0804">Transcription</keyword>
<reference evidence="5" key="1">
    <citation type="submission" date="2013-08" db="EMBL/GenBank/DDBJ databases">
        <authorList>
            <person name="Mendez C."/>
            <person name="Richter M."/>
            <person name="Ferrer M."/>
            <person name="Sanchez J."/>
        </authorList>
    </citation>
    <scope>NUCLEOTIDE SEQUENCE</scope>
</reference>
<dbReference type="PANTHER" id="PTHR44688">
    <property type="entry name" value="DNA-BINDING TRANSCRIPTIONAL ACTIVATOR DEVR_DOSR"/>
    <property type="match status" value="1"/>
</dbReference>
<dbReference type="InterPro" id="IPR000792">
    <property type="entry name" value="Tscrpt_reg_LuxR_C"/>
</dbReference>
<sequence>MARPGNRQQCTALDVLHAIGAACVDGRDFARRGAIERPRLAASGSWRSHCFLDDGDPEAAPRHRNPPLTRREREVLDWVGAGKCNRDIAAILGASRRTVEKHLEHIYIKLGVETRTAAAMRGMQMGRHG</sequence>
<dbReference type="Gene3D" id="1.10.10.10">
    <property type="entry name" value="Winged helix-like DNA-binding domain superfamily/Winged helix DNA-binding domain"/>
    <property type="match status" value="1"/>
</dbReference>
<feature type="domain" description="HTH luxR-type" evidence="4">
    <location>
        <begin position="61"/>
        <end position="126"/>
    </location>
</feature>
<reference evidence="5" key="2">
    <citation type="journal article" date="2014" name="ISME J.">
        <title>Microbial stratification in low pH oxic and suboxic macroscopic growths along an acid mine drainage.</title>
        <authorList>
            <person name="Mendez-Garcia C."/>
            <person name="Mesa V."/>
            <person name="Sprenger R.R."/>
            <person name="Richter M."/>
            <person name="Diez M.S."/>
            <person name="Solano J."/>
            <person name="Bargiela R."/>
            <person name="Golyshina O.V."/>
            <person name="Manteca A."/>
            <person name="Ramos J.L."/>
            <person name="Gallego J.R."/>
            <person name="Llorente I."/>
            <person name="Martins Dos Santos V.A."/>
            <person name="Jensen O.N."/>
            <person name="Pelaez A.I."/>
            <person name="Sanchez J."/>
            <person name="Ferrer M."/>
        </authorList>
    </citation>
    <scope>NUCLEOTIDE SEQUENCE</scope>
</reference>
<dbReference type="PANTHER" id="PTHR44688:SF16">
    <property type="entry name" value="DNA-BINDING TRANSCRIPTIONAL ACTIVATOR DEVR_DOSR"/>
    <property type="match status" value="1"/>
</dbReference>
<evidence type="ECO:0000256" key="2">
    <source>
        <dbReference type="ARBA" id="ARBA00023125"/>
    </source>
</evidence>
<dbReference type="EMBL" id="AUZY01003616">
    <property type="protein sequence ID" value="EQD68085.1"/>
    <property type="molecule type" value="Genomic_DNA"/>
</dbReference>
<protein>
    <submittedName>
        <fullName evidence="6">Protein containing Transcription regulator LuxR</fullName>
    </submittedName>
    <submittedName>
        <fullName evidence="5">Response regulator receiver protein</fullName>
    </submittedName>
</protein>
<dbReference type="PROSITE" id="PS50043">
    <property type="entry name" value="HTH_LUXR_2"/>
    <property type="match status" value="1"/>
</dbReference>
<dbReference type="AlphaFoldDB" id="T1AMK4"/>
<dbReference type="SUPFAM" id="SSF46894">
    <property type="entry name" value="C-terminal effector domain of the bipartite response regulators"/>
    <property type="match status" value="1"/>
</dbReference>
<evidence type="ECO:0000256" key="1">
    <source>
        <dbReference type="ARBA" id="ARBA00023015"/>
    </source>
</evidence>
<dbReference type="Pfam" id="PF00196">
    <property type="entry name" value="GerE"/>
    <property type="match status" value="1"/>
</dbReference>
<dbReference type="EMBL" id="AUZZ01002069">
    <property type="protein sequence ID" value="EQD61861.1"/>
    <property type="molecule type" value="Genomic_DNA"/>
</dbReference>
<accession>T1AMK4</accession>
<dbReference type="GO" id="GO:0006355">
    <property type="term" value="P:regulation of DNA-templated transcription"/>
    <property type="evidence" value="ECO:0007669"/>
    <property type="project" value="InterPro"/>
</dbReference>
<keyword evidence="2" id="KW-0238">DNA-binding</keyword>
<comment type="caution">
    <text evidence="5">The sequence shown here is derived from an EMBL/GenBank/DDBJ whole genome shotgun (WGS) entry which is preliminary data.</text>
</comment>
<keyword evidence="1" id="KW-0805">Transcription regulation</keyword>
<proteinExistence type="predicted"/>
<dbReference type="InterPro" id="IPR036388">
    <property type="entry name" value="WH-like_DNA-bd_sf"/>
</dbReference>
<evidence type="ECO:0000259" key="4">
    <source>
        <dbReference type="PROSITE" id="PS50043"/>
    </source>
</evidence>
<dbReference type="CDD" id="cd06170">
    <property type="entry name" value="LuxR_C_like"/>
    <property type="match status" value="1"/>
</dbReference>
<dbReference type="GO" id="GO:0003677">
    <property type="term" value="F:DNA binding"/>
    <property type="evidence" value="ECO:0007669"/>
    <property type="project" value="UniProtKB-KW"/>
</dbReference>
<dbReference type="InterPro" id="IPR016032">
    <property type="entry name" value="Sig_transdc_resp-reg_C-effctor"/>
</dbReference>